<organism evidence="3 4">
    <name type="scientific">Burkholderia stabilis</name>
    <dbReference type="NCBI Taxonomy" id="95485"/>
    <lineage>
        <taxon>Bacteria</taxon>
        <taxon>Pseudomonadati</taxon>
        <taxon>Pseudomonadota</taxon>
        <taxon>Betaproteobacteria</taxon>
        <taxon>Burkholderiales</taxon>
        <taxon>Burkholderiaceae</taxon>
        <taxon>Burkholderia</taxon>
        <taxon>Burkholderia cepacia complex</taxon>
    </lineage>
</organism>
<gene>
    <name evidence="3" type="ORF">BSTAB16_4510</name>
</gene>
<evidence type="ECO:0000256" key="1">
    <source>
        <dbReference type="SAM" id="SignalP"/>
    </source>
</evidence>
<evidence type="ECO:0000313" key="3">
    <source>
        <dbReference type="EMBL" id="VBB14321.1"/>
    </source>
</evidence>
<dbReference type="AlphaFoldDB" id="A0AAJ5N9K1"/>
<accession>A0AAJ5N9K1</accession>
<evidence type="ECO:0000313" key="4">
    <source>
        <dbReference type="Proteomes" id="UP000268684"/>
    </source>
</evidence>
<dbReference type="PANTHER" id="PTHR37549">
    <property type="entry name" value="LIPOPROTEIN LPRI"/>
    <property type="match status" value="1"/>
</dbReference>
<protein>
    <recommendedName>
        <fullName evidence="2">Lysozyme inhibitor LprI-like N-terminal domain-containing protein</fullName>
    </recommendedName>
</protein>
<dbReference type="PANTHER" id="PTHR37549:SF1">
    <property type="entry name" value="LIPOPROTEIN LPRI"/>
    <property type="match status" value="1"/>
</dbReference>
<proteinExistence type="predicted"/>
<keyword evidence="4" id="KW-1185">Reference proteome</keyword>
<dbReference type="EMBL" id="LR025743">
    <property type="protein sequence ID" value="VBB14321.1"/>
    <property type="molecule type" value="Genomic_DNA"/>
</dbReference>
<evidence type="ECO:0000259" key="2">
    <source>
        <dbReference type="Pfam" id="PF07007"/>
    </source>
</evidence>
<dbReference type="InterPro" id="IPR009739">
    <property type="entry name" value="LprI-like_N"/>
</dbReference>
<keyword evidence="1" id="KW-0732">Signal</keyword>
<feature type="domain" description="Lysozyme inhibitor LprI-like N-terminal" evidence="2">
    <location>
        <begin position="55"/>
        <end position="130"/>
    </location>
</feature>
<sequence>MDNRALEASNAPALSRTSIVEKPPMKFRVEAPLRRTLLLVLLAHASPTFAAGLDCAQASSATEKAVCASNDLHLDDGRLSAFYRKLSDALPQGQRAALRTDQLGWLKTRDRCGADHGCIEQRYLSRIGELQSRLATVLAYHPDGEDQAALDDLRALVDQARKTDSISPVGTVIERLRIKAGVTRFSSESGDGQGAVFPTTRPDGVTADEWKALKASRIDVDDTAMGAFYTLIDLDGDGQRDLVVETAANGTGLWSSVDVLRRTGGKFDVPGNSNEAIDRSLYTTNGRGANQAAEWIRLCGRVYALYRDSHYGVDAFYLLRPFTIVDQVPQLTVHYRYRLSVPIEQHDEGKAGSTVLDGKLHAALERALREVSDSTARDAGSDKPLCPIPPSVQGDARSDYMNYGPGHYAYEIVGDMAVHVGGTCHIGRLVDWFGDYGKNGLMAQMSIRIPGGDTDHVQTFDVNGVRTVTSVATSIGKMTVNSGN</sequence>
<name>A0AAJ5N9K1_9BURK</name>
<dbReference type="Proteomes" id="UP000268684">
    <property type="component" value="Chromosome II"/>
</dbReference>
<dbReference type="Pfam" id="PF07007">
    <property type="entry name" value="LprI"/>
    <property type="match status" value="1"/>
</dbReference>
<feature type="chain" id="PRO_5042521751" description="Lysozyme inhibitor LprI-like N-terminal domain-containing protein" evidence="1">
    <location>
        <begin position="51"/>
        <end position="484"/>
    </location>
</feature>
<feature type="signal peptide" evidence="1">
    <location>
        <begin position="1"/>
        <end position="50"/>
    </location>
</feature>
<reference evidence="3 4" key="1">
    <citation type="submission" date="2017-11" db="EMBL/GenBank/DDBJ databases">
        <authorList>
            <person name="Seth-Smith MB H."/>
        </authorList>
    </citation>
    <scope>NUCLEOTIDE SEQUENCE [LARGE SCALE GENOMIC DNA]</scope>
    <source>
        <strain evidence="3">E</strain>
    </source>
</reference>
<dbReference type="Gene3D" id="1.20.1270.180">
    <property type="match status" value="1"/>
</dbReference>
<dbReference type="GO" id="GO:0005576">
    <property type="term" value="C:extracellular region"/>
    <property type="evidence" value="ECO:0007669"/>
    <property type="project" value="TreeGrafter"/>
</dbReference>
<dbReference type="InterPro" id="IPR052755">
    <property type="entry name" value="Lysozyme_Inhibitor_LprI"/>
</dbReference>